<sequence length="181" mass="20364">MGNPRYDPFRRHYKKDTRFLLDLYTLTYDSGESLCTVDCRVGGSHGPNSKSQAFVSKNFKVFQKSAIRKSTLSGSECIEKSGDFCAHVERVNKELLYVRLGNHFLFLFHALVSINTLDQVDGTRAYISTLLARAGCLSGFLPSRMAQVEGEEVNEAHFNENIDIYDDPSFTHQGVVLLLTT</sequence>
<proteinExistence type="predicted"/>
<protein>
    <submittedName>
        <fullName evidence="1">Uncharacterized protein</fullName>
    </submittedName>
</protein>
<gene>
    <name evidence="1" type="ORF">DAPPUDRAFT_116789</name>
</gene>
<keyword evidence="2" id="KW-1185">Reference proteome</keyword>
<dbReference type="Proteomes" id="UP000000305">
    <property type="component" value="Unassembled WGS sequence"/>
</dbReference>
<reference evidence="1 2" key="1">
    <citation type="journal article" date="2011" name="Science">
        <title>The ecoresponsive genome of Daphnia pulex.</title>
        <authorList>
            <person name="Colbourne J.K."/>
            <person name="Pfrender M.E."/>
            <person name="Gilbert D."/>
            <person name="Thomas W.K."/>
            <person name="Tucker A."/>
            <person name="Oakley T.H."/>
            <person name="Tokishita S."/>
            <person name="Aerts A."/>
            <person name="Arnold G.J."/>
            <person name="Basu M.K."/>
            <person name="Bauer D.J."/>
            <person name="Caceres C.E."/>
            <person name="Carmel L."/>
            <person name="Casola C."/>
            <person name="Choi J.H."/>
            <person name="Detter J.C."/>
            <person name="Dong Q."/>
            <person name="Dusheyko S."/>
            <person name="Eads B.D."/>
            <person name="Frohlich T."/>
            <person name="Geiler-Samerotte K.A."/>
            <person name="Gerlach D."/>
            <person name="Hatcher P."/>
            <person name="Jogdeo S."/>
            <person name="Krijgsveld J."/>
            <person name="Kriventseva E.V."/>
            <person name="Kultz D."/>
            <person name="Laforsch C."/>
            <person name="Lindquist E."/>
            <person name="Lopez J."/>
            <person name="Manak J.R."/>
            <person name="Muller J."/>
            <person name="Pangilinan J."/>
            <person name="Patwardhan R.P."/>
            <person name="Pitluck S."/>
            <person name="Pritham E.J."/>
            <person name="Rechtsteiner A."/>
            <person name="Rho M."/>
            <person name="Rogozin I.B."/>
            <person name="Sakarya O."/>
            <person name="Salamov A."/>
            <person name="Schaack S."/>
            <person name="Shapiro H."/>
            <person name="Shiga Y."/>
            <person name="Skalitzky C."/>
            <person name="Smith Z."/>
            <person name="Souvorov A."/>
            <person name="Sung W."/>
            <person name="Tang Z."/>
            <person name="Tsuchiya D."/>
            <person name="Tu H."/>
            <person name="Vos H."/>
            <person name="Wang M."/>
            <person name="Wolf Y.I."/>
            <person name="Yamagata H."/>
            <person name="Yamada T."/>
            <person name="Ye Y."/>
            <person name="Shaw J.R."/>
            <person name="Andrews J."/>
            <person name="Crease T.J."/>
            <person name="Tang H."/>
            <person name="Lucas S.M."/>
            <person name="Robertson H.M."/>
            <person name="Bork P."/>
            <person name="Koonin E.V."/>
            <person name="Zdobnov E.M."/>
            <person name="Grigoriev I.V."/>
            <person name="Lynch M."/>
            <person name="Boore J.L."/>
        </authorList>
    </citation>
    <scope>NUCLEOTIDE SEQUENCE [LARGE SCALE GENOMIC DNA]</scope>
</reference>
<dbReference type="InParanoid" id="E9HQI5"/>
<dbReference type="OrthoDB" id="6260144at2759"/>
<evidence type="ECO:0000313" key="1">
    <source>
        <dbReference type="EMBL" id="EFX66004.1"/>
    </source>
</evidence>
<name>E9HQI5_DAPPU</name>
<evidence type="ECO:0000313" key="2">
    <source>
        <dbReference type="Proteomes" id="UP000000305"/>
    </source>
</evidence>
<organism evidence="1 2">
    <name type="scientific">Daphnia pulex</name>
    <name type="common">Water flea</name>
    <dbReference type="NCBI Taxonomy" id="6669"/>
    <lineage>
        <taxon>Eukaryota</taxon>
        <taxon>Metazoa</taxon>
        <taxon>Ecdysozoa</taxon>
        <taxon>Arthropoda</taxon>
        <taxon>Crustacea</taxon>
        <taxon>Branchiopoda</taxon>
        <taxon>Diplostraca</taxon>
        <taxon>Cladocera</taxon>
        <taxon>Anomopoda</taxon>
        <taxon>Daphniidae</taxon>
        <taxon>Daphnia</taxon>
    </lineage>
</organism>
<dbReference type="KEGG" id="dpx:DAPPUDRAFT_116789"/>
<accession>E9HQI5</accession>
<dbReference type="AlphaFoldDB" id="E9HQI5"/>
<dbReference type="HOGENOM" id="CLU_1490492_0_0_1"/>
<dbReference type="EMBL" id="GL732720">
    <property type="protein sequence ID" value="EFX66004.1"/>
    <property type="molecule type" value="Genomic_DNA"/>
</dbReference>